<evidence type="ECO:0000313" key="1">
    <source>
        <dbReference type="EMBL" id="OUJ74220.1"/>
    </source>
</evidence>
<proteinExistence type="predicted"/>
<reference evidence="1 2" key="1">
    <citation type="submission" date="2017-01" db="EMBL/GenBank/DDBJ databases">
        <title>A new Hymenobacter.</title>
        <authorList>
            <person name="Liang Y."/>
            <person name="Feng F."/>
        </authorList>
    </citation>
    <scope>NUCLEOTIDE SEQUENCE [LARGE SCALE GENOMIC DNA]</scope>
    <source>
        <strain evidence="1">MIMBbqt21</strain>
    </source>
</reference>
<dbReference type="OrthoDB" id="893408at2"/>
<keyword evidence="2" id="KW-1185">Reference proteome</keyword>
<evidence type="ECO:0000313" key="2">
    <source>
        <dbReference type="Proteomes" id="UP000194873"/>
    </source>
</evidence>
<evidence type="ECO:0008006" key="3">
    <source>
        <dbReference type="Google" id="ProtNLM"/>
    </source>
</evidence>
<comment type="caution">
    <text evidence="1">The sequence shown here is derived from an EMBL/GenBank/DDBJ whole genome shotgun (WGS) entry which is preliminary data.</text>
</comment>
<accession>A0A243WFF4</accession>
<dbReference type="AlphaFoldDB" id="A0A243WFF4"/>
<sequence length="146" mass="16629">MSLSTLIESDPLIISYDEENQWLYADWQGELGNTQIKEGVERLLTCLQQTPCRKILNDNSNVIGATWYFSEWVAQDAMPRLAEAGLQYIAWVLSPSLECRLYADQAVGLTKTPLAAVFDELIGAHQWLRYCEQWFPAQRYLGTPAP</sequence>
<dbReference type="Proteomes" id="UP000194873">
    <property type="component" value="Unassembled WGS sequence"/>
</dbReference>
<protein>
    <recommendedName>
        <fullName evidence="3">STAS/SEC14 domain-containing protein</fullName>
    </recommendedName>
</protein>
<name>A0A243WFF4_9BACT</name>
<dbReference type="RefSeq" id="WP_086594075.1">
    <property type="nucleotide sequence ID" value="NZ_MTSE01000004.1"/>
</dbReference>
<dbReference type="EMBL" id="MTSE01000004">
    <property type="protein sequence ID" value="OUJ74220.1"/>
    <property type="molecule type" value="Genomic_DNA"/>
</dbReference>
<gene>
    <name evidence="1" type="ORF">BXP70_10860</name>
</gene>
<organism evidence="1 2">
    <name type="scientific">Hymenobacter crusticola</name>
    <dbReference type="NCBI Taxonomy" id="1770526"/>
    <lineage>
        <taxon>Bacteria</taxon>
        <taxon>Pseudomonadati</taxon>
        <taxon>Bacteroidota</taxon>
        <taxon>Cytophagia</taxon>
        <taxon>Cytophagales</taxon>
        <taxon>Hymenobacteraceae</taxon>
        <taxon>Hymenobacter</taxon>
    </lineage>
</organism>